<protein>
    <recommendedName>
        <fullName evidence="3">HTH cro/C1-type domain-containing protein</fullName>
    </recommendedName>
</protein>
<dbReference type="STRING" id="1316936.K678_01446"/>
<dbReference type="PATRIC" id="fig|1316936.3.peg.285"/>
<dbReference type="OrthoDB" id="7360338at2"/>
<name>S9TLV8_MAGFU</name>
<evidence type="ECO:0000313" key="2">
    <source>
        <dbReference type="Proteomes" id="UP000015350"/>
    </source>
</evidence>
<reference evidence="1 2" key="1">
    <citation type="submission" date="2013-04" db="EMBL/GenBank/DDBJ databases">
        <authorList>
            <person name="Kuznetsov B."/>
            <person name="Ivanovsky R."/>
        </authorList>
    </citation>
    <scope>NUCLEOTIDE SEQUENCE [LARGE SCALE GENOMIC DNA]</scope>
    <source>
        <strain evidence="1 2">MGU-K5</strain>
    </source>
</reference>
<dbReference type="EMBL" id="AQPH01000003">
    <property type="protein sequence ID" value="EPY03266.1"/>
    <property type="molecule type" value="Genomic_DNA"/>
</dbReference>
<evidence type="ECO:0008006" key="3">
    <source>
        <dbReference type="Google" id="ProtNLM"/>
    </source>
</evidence>
<proteinExistence type="predicted"/>
<dbReference type="eggNOG" id="ENOG5034590">
    <property type="taxonomic scope" value="Bacteria"/>
</dbReference>
<accession>S9TLV8</accession>
<evidence type="ECO:0000313" key="1">
    <source>
        <dbReference type="EMBL" id="EPY03266.1"/>
    </source>
</evidence>
<sequence length="76" mass="8434">MTDTEFTETLARLGLSQAALARLLDELGERQPASTTVWRWADGRSRVPIGIGALLRLLESLPADLRSDLTRKATRQ</sequence>
<dbReference type="AlphaFoldDB" id="S9TLV8"/>
<comment type="caution">
    <text evidence="1">The sequence shown here is derived from an EMBL/GenBank/DDBJ whole genome shotgun (WGS) entry which is preliminary data.</text>
</comment>
<dbReference type="Proteomes" id="UP000015350">
    <property type="component" value="Unassembled WGS sequence"/>
</dbReference>
<organism evidence="1 2">
    <name type="scientific">Magnetospirillum fulvum MGU-K5</name>
    <dbReference type="NCBI Taxonomy" id="1316936"/>
    <lineage>
        <taxon>Bacteria</taxon>
        <taxon>Pseudomonadati</taxon>
        <taxon>Pseudomonadota</taxon>
        <taxon>Alphaproteobacteria</taxon>
        <taxon>Rhodospirillales</taxon>
        <taxon>Rhodospirillaceae</taxon>
        <taxon>Magnetospirillum</taxon>
    </lineage>
</organism>
<dbReference type="RefSeq" id="WP_021130677.1">
    <property type="nucleotide sequence ID" value="NZ_AQPH01000003.1"/>
</dbReference>
<gene>
    <name evidence="1" type="ORF">K678_01446</name>
</gene>